<evidence type="ECO:0000313" key="4">
    <source>
        <dbReference type="EMBL" id="WPD19424.1"/>
    </source>
</evidence>
<accession>A0ABZ0QPK1</accession>
<dbReference type="InterPro" id="IPR037523">
    <property type="entry name" value="VOC_core"/>
</dbReference>
<gene>
    <name evidence="4" type="ORF">Q5761_01775</name>
</gene>
<dbReference type="Pfam" id="PF00903">
    <property type="entry name" value="Glyoxalase"/>
    <property type="match status" value="2"/>
</dbReference>
<keyword evidence="5" id="KW-1185">Reference proteome</keyword>
<dbReference type="SUPFAM" id="SSF54593">
    <property type="entry name" value="Glyoxalase/Bleomycin resistance protein/Dihydroxybiphenyl dioxygenase"/>
    <property type="match status" value="2"/>
</dbReference>
<dbReference type="EMBL" id="CP132508">
    <property type="protein sequence ID" value="WPD19424.1"/>
    <property type="molecule type" value="Genomic_DNA"/>
</dbReference>
<feature type="region of interest" description="Disordered" evidence="2">
    <location>
        <begin position="194"/>
        <end position="240"/>
    </location>
</feature>
<feature type="region of interest" description="Disordered" evidence="2">
    <location>
        <begin position="47"/>
        <end position="67"/>
    </location>
</feature>
<dbReference type="InterPro" id="IPR029068">
    <property type="entry name" value="Glyas_Bleomycin-R_OHBP_Dase"/>
</dbReference>
<feature type="domain" description="VOC" evidence="3">
    <location>
        <begin position="249"/>
        <end position="363"/>
    </location>
</feature>
<dbReference type="Gene3D" id="3.10.180.10">
    <property type="entry name" value="2,3-Dihydroxybiphenyl 1,2-Dioxygenase, domain 1"/>
    <property type="match status" value="2"/>
</dbReference>
<evidence type="ECO:0000256" key="1">
    <source>
        <dbReference type="ARBA" id="ARBA00022723"/>
    </source>
</evidence>
<reference evidence="4 5" key="1">
    <citation type="submission" date="2023-08" db="EMBL/GenBank/DDBJ databases">
        <title>Genome sequence of Thermaerobacter compostii strain Ins1, a spore-forming filamentous bacterium isolated from a deep geothermal reservoir.</title>
        <authorList>
            <person name="Bregnard D."/>
            <person name="Gonzalez D."/>
            <person name="Junier P."/>
        </authorList>
    </citation>
    <scope>NUCLEOTIDE SEQUENCE [LARGE SCALE GENOMIC DNA]</scope>
    <source>
        <strain evidence="4 5">Ins1</strain>
    </source>
</reference>
<sequence>MNPAPKSRTALPAGIRLGPVYLRVRQLDRMLEFYSGLLDLFPSRAPVGTGGSSPGTAGAPSAAAAGPTRAAGDAGAAVWLAAAPGDPPLLCLEEASDAPPRPPRTTGLYHVALRYPRRADLARAFLRLREARWPFQGFADHGVSEAIYLADPEGNGLELYADRPRERWPRRTGGVAMYTAPLDLDGLVAAGRAAPSSVATQPPPGGTRSSGDPAGGGAAPGSGGRAPVGGSADPAAGGEAPAAEAVGPVVGHIHLQVSRLETAEAFYCGVLGFEVTQRDFPGALFVAAGGYHHHLGFNVWAGEDVPPPPRGAAGLAGLTIRLPGDADLQAVLDRARAAGASTDPSPRGWVMHDPDGNPVFLTV</sequence>
<dbReference type="PROSITE" id="PS00934">
    <property type="entry name" value="GLYOXALASE_I_1"/>
    <property type="match status" value="1"/>
</dbReference>
<evidence type="ECO:0000256" key="2">
    <source>
        <dbReference type="SAM" id="MobiDB-lite"/>
    </source>
</evidence>
<dbReference type="Proteomes" id="UP001304683">
    <property type="component" value="Chromosome"/>
</dbReference>
<dbReference type="PANTHER" id="PTHR43279">
    <property type="entry name" value="CATECHOL-2,3-DIOXYGENASE"/>
    <property type="match status" value="1"/>
</dbReference>
<name>A0ABZ0QPK1_9FIRM</name>
<feature type="domain" description="VOC" evidence="3">
    <location>
        <begin position="16"/>
        <end position="162"/>
    </location>
</feature>
<protein>
    <submittedName>
        <fullName evidence="4">VOC family protein</fullName>
    </submittedName>
</protein>
<dbReference type="CDD" id="cd16359">
    <property type="entry name" value="VOC_BsCatE_like_C"/>
    <property type="match status" value="1"/>
</dbReference>
<proteinExistence type="predicted"/>
<feature type="compositionally biased region" description="Gly residues" evidence="2">
    <location>
        <begin position="213"/>
        <end position="227"/>
    </location>
</feature>
<dbReference type="PROSITE" id="PS51819">
    <property type="entry name" value="VOC"/>
    <property type="match status" value="2"/>
</dbReference>
<dbReference type="PANTHER" id="PTHR43279:SF1">
    <property type="entry name" value="CATECHOL-2,3-DIOXYGENASE"/>
    <property type="match status" value="1"/>
</dbReference>
<dbReference type="RefSeq" id="WP_318750956.1">
    <property type="nucleotide sequence ID" value="NZ_CP132508.1"/>
</dbReference>
<dbReference type="InterPro" id="IPR018146">
    <property type="entry name" value="Glyoxalase_1_CS"/>
</dbReference>
<dbReference type="InterPro" id="IPR004360">
    <property type="entry name" value="Glyas_Fos-R_dOase_dom"/>
</dbReference>
<organism evidence="4 5">
    <name type="scientific">Thermaerobacter composti</name>
    <dbReference type="NCBI Taxonomy" id="554949"/>
    <lineage>
        <taxon>Bacteria</taxon>
        <taxon>Bacillati</taxon>
        <taxon>Bacillota</taxon>
        <taxon>Clostridia</taxon>
        <taxon>Eubacteriales</taxon>
        <taxon>Clostridiales Family XVII. Incertae Sedis</taxon>
        <taxon>Thermaerobacter</taxon>
    </lineage>
</organism>
<keyword evidence="1" id="KW-0479">Metal-binding</keyword>
<feature type="compositionally biased region" description="Low complexity" evidence="2">
    <location>
        <begin position="228"/>
        <end position="240"/>
    </location>
</feature>
<evidence type="ECO:0000313" key="5">
    <source>
        <dbReference type="Proteomes" id="UP001304683"/>
    </source>
</evidence>
<evidence type="ECO:0000259" key="3">
    <source>
        <dbReference type="PROSITE" id="PS51819"/>
    </source>
</evidence>
<feature type="compositionally biased region" description="Low complexity" evidence="2">
    <location>
        <begin position="54"/>
        <end position="67"/>
    </location>
</feature>